<keyword evidence="2" id="KW-1185">Reference proteome</keyword>
<organism evidence="1 2">
    <name type="scientific">Candidatus Pantoea symbiotica</name>
    <dbReference type="NCBI Taxonomy" id="1884370"/>
    <lineage>
        <taxon>Bacteria</taxon>
        <taxon>Pseudomonadati</taxon>
        <taxon>Pseudomonadota</taxon>
        <taxon>Gammaproteobacteria</taxon>
        <taxon>Enterobacterales</taxon>
        <taxon>Erwiniaceae</taxon>
        <taxon>Pantoea</taxon>
    </lineage>
</organism>
<evidence type="ECO:0000313" key="2">
    <source>
        <dbReference type="Proteomes" id="UP000198841"/>
    </source>
</evidence>
<dbReference type="Pfam" id="PF13384">
    <property type="entry name" value="HTH_23"/>
    <property type="match status" value="1"/>
</dbReference>
<proteinExistence type="predicted"/>
<sequence>MLVTMSNKELHRLPVIQAVIEKRLRRSDAASQLQLTKRQVQRFMNRYRESGADECSSL</sequence>
<comment type="caution">
    <text evidence="1">The sequence shown here is derived from an EMBL/GenBank/DDBJ whole genome shotgun (WGS) entry which is preliminary data.</text>
</comment>
<accession>A0A1I4ECN9</accession>
<dbReference type="Proteomes" id="UP000198841">
    <property type="component" value="Unassembled WGS sequence"/>
</dbReference>
<dbReference type="InterPro" id="IPR009057">
    <property type="entry name" value="Homeodomain-like_sf"/>
</dbReference>
<reference evidence="1 2" key="1">
    <citation type="submission" date="2016-10" db="EMBL/GenBank/DDBJ databases">
        <authorList>
            <person name="Varghese N."/>
            <person name="Submissions S."/>
        </authorList>
    </citation>
    <scope>NUCLEOTIDE SEQUENCE [LARGE SCALE GENOMIC DNA]</scope>
    <source>
        <strain evidence="1 2">YR512</strain>
    </source>
</reference>
<gene>
    <name evidence="1" type="ORF">SAMN05518863_1171</name>
</gene>
<protein>
    <submittedName>
        <fullName evidence="1">Homeodomain-like domain-containing protein</fullName>
    </submittedName>
</protein>
<name>A0A1I4ECN9_9GAMM</name>
<evidence type="ECO:0000313" key="1">
    <source>
        <dbReference type="EMBL" id="SFL02969.1"/>
    </source>
</evidence>
<dbReference type="EMBL" id="FOSD01000017">
    <property type="protein sequence ID" value="SFL02969.1"/>
    <property type="molecule type" value="Genomic_DNA"/>
</dbReference>
<dbReference type="SUPFAM" id="SSF46689">
    <property type="entry name" value="Homeodomain-like"/>
    <property type="match status" value="1"/>
</dbReference>